<evidence type="ECO:0000313" key="3">
    <source>
        <dbReference type="Proteomes" id="UP000523431"/>
    </source>
</evidence>
<comment type="caution">
    <text evidence="1">The sequence shown here is derived from an EMBL/GenBank/DDBJ whole genome shotgun (WGS) entry which is preliminary data.</text>
</comment>
<proteinExistence type="predicted"/>
<accession>A0A7W6VC68</accession>
<evidence type="ECO:0000313" key="4">
    <source>
        <dbReference type="Proteomes" id="UP000557344"/>
    </source>
</evidence>
<dbReference type="Proteomes" id="UP000523431">
    <property type="component" value="Unassembled WGS sequence"/>
</dbReference>
<evidence type="ECO:0000313" key="2">
    <source>
        <dbReference type="EMBL" id="MBB4536573.1"/>
    </source>
</evidence>
<reference evidence="3 4" key="1">
    <citation type="submission" date="2020-08" db="EMBL/GenBank/DDBJ databases">
        <title>Genomic Encyclopedia of Type Strains, Phase IV (KMG-V): Genome sequencing to study the core and pangenomes of soil and plant-associated prokaryotes.</title>
        <authorList>
            <person name="Whitman W."/>
        </authorList>
    </citation>
    <scope>NUCLEOTIDE SEQUENCE [LARGE SCALE GENOMIC DNA]</scope>
    <source>
        <strain evidence="1 4">SEMIA 471</strain>
        <strain evidence="2 3">SEMIA 489</strain>
    </source>
</reference>
<evidence type="ECO:0000313" key="1">
    <source>
        <dbReference type="EMBL" id="MBB4480530.1"/>
    </source>
</evidence>
<organism evidence="1 4">
    <name type="scientific">Rhizobium etli</name>
    <dbReference type="NCBI Taxonomy" id="29449"/>
    <lineage>
        <taxon>Bacteria</taxon>
        <taxon>Pseudomonadati</taxon>
        <taxon>Pseudomonadota</taxon>
        <taxon>Alphaproteobacteria</taxon>
        <taxon>Hyphomicrobiales</taxon>
        <taxon>Rhizobiaceae</taxon>
        <taxon>Rhizobium/Agrobacterium group</taxon>
        <taxon>Rhizobium</taxon>
    </lineage>
</organism>
<dbReference type="AlphaFoldDB" id="A0A7W6VC68"/>
<protein>
    <submittedName>
        <fullName evidence="1">Uncharacterized protein</fullName>
    </submittedName>
</protein>
<sequence>MVTVAAQKDLSGVGDDRLPKGVRYFPDIETPDLQRPVLEAISPCNFVQAGLADALTKSMKARSGAGTRRRPG</sequence>
<dbReference type="EMBL" id="JACIHU010000006">
    <property type="protein sequence ID" value="MBB4480530.1"/>
    <property type="molecule type" value="Genomic_DNA"/>
</dbReference>
<dbReference type="Proteomes" id="UP000557344">
    <property type="component" value="Unassembled WGS sequence"/>
</dbReference>
<name>A0A7W6VC68_RHIET</name>
<dbReference type="EMBL" id="JACIID010000006">
    <property type="protein sequence ID" value="MBB4536573.1"/>
    <property type="molecule type" value="Genomic_DNA"/>
</dbReference>
<gene>
    <name evidence="1" type="ORF">GGE46_003118</name>
    <name evidence="2" type="ORF">GGE57_003329</name>
</gene>